<protein>
    <recommendedName>
        <fullName evidence="6">ECF transporter S component</fullName>
    </recommendedName>
</protein>
<dbReference type="Proteomes" id="UP000284277">
    <property type="component" value="Unassembled WGS sequence"/>
</dbReference>
<feature type="transmembrane region" description="Helical" evidence="3">
    <location>
        <begin position="12"/>
        <end position="36"/>
    </location>
</feature>
<name>A0A419SZU7_9FIRM</name>
<sequence>MRRMGTKKIVYSALMASLIAVATMVIHIPSAFHGYIHLGDGLVLMSSILLGPLAGSAAAGVGSMMADLLSGYAFYAPITLIVKALAAMGAGLLYKKLTRKSGSTTFRLFPFLSAGMICSGIVTGGYFLFELVVYGKSAALLNIPPNLVQNVFSLITAGTLLPFLLSRKEFKDLSFQKER</sequence>
<comment type="caution">
    <text evidence="4">The sequence shown here is derived from an EMBL/GenBank/DDBJ whole genome shotgun (WGS) entry which is preliminary data.</text>
</comment>
<evidence type="ECO:0008006" key="6">
    <source>
        <dbReference type="Google" id="ProtNLM"/>
    </source>
</evidence>
<keyword evidence="5" id="KW-1185">Reference proteome</keyword>
<evidence type="ECO:0000313" key="4">
    <source>
        <dbReference type="EMBL" id="RKD30810.1"/>
    </source>
</evidence>
<dbReference type="PANTHER" id="PTHR37815">
    <property type="entry name" value="UPF0397 PROTEIN BC_2624-RELATED"/>
    <property type="match status" value="1"/>
</dbReference>
<keyword evidence="1 3" id="KW-0812">Transmembrane</keyword>
<dbReference type="EMBL" id="MCIA01000030">
    <property type="protein sequence ID" value="RKD30810.1"/>
    <property type="molecule type" value="Genomic_DNA"/>
</dbReference>
<accession>A0A419SZU7</accession>
<proteinExistence type="predicted"/>
<reference evidence="4 5" key="1">
    <citation type="submission" date="2016-08" db="EMBL/GenBank/DDBJ databases">
        <title>A new outlook on sporulation: Clostridium algidixylanolyticum.</title>
        <authorList>
            <person name="Poppleton D.I."/>
            <person name="Gribaldo S."/>
        </authorList>
    </citation>
    <scope>NUCLEOTIDE SEQUENCE [LARGE SCALE GENOMIC DNA]</scope>
    <source>
        <strain evidence="4 5">SPL73</strain>
    </source>
</reference>
<dbReference type="GO" id="GO:0016020">
    <property type="term" value="C:membrane"/>
    <property type="evidence" value="ECO:0007669"/>
    <property type="project" value="InterPro"/>
</dbReference>
<gene>
    <name evidence="4" type="ORF">BET01_05705</name>
</gene>
<evidence type="ECO:0000256" key="1">
    <source>
        <dbReference type="ARBA" id="ARBA00022692"/>
    </source>
</evidence>
<keyword evidence="3" id="KW-0472">Membrane</keyword>
<dbReference type="Gene3D" id="1.10.1760.20">
    <property type="match status" value="1"/>
</dbReference>
<evidence type="ECO:0000256" key="3">
    <source>
        <dbReference type="SAM" id="Phobius"/>
    </source>
</evidence>
<dbReference type="Pfam" id="PF07155">
    <property type="entry name" value="ECF-ribofla_trS"/>
    <property type="match status" value="1"/>
</dbReference>
<dbReference type="AlphaFoldDB" id="A0A419SZU7"/>
<organism evidence="4 5">
    <name type="scientific">Lacrimispora algidixylanolytica</name>
    <dbReference type="NCBI Taxonomy" id="94868"/>
    <lineage>
        <taxon>Bacteria</taxon>
        <taxon>Bacillati</taxon>
        <taxon>Bacillota</taxon>
        <taxon>Clostridia</taxon>
        <taxon>Lachnospirales</taxon>
        <taxon>Lachnospiraceae</taxon>
        <taxon>Lacrimispora</taxon>
    </lineage>
</organism>
<dbReference type="InterPro" id="IPR009825">
    <property type="entry name" value="ECF_substrate-spec-like"/>
</dbReference>
<evidence type="ECO:0000313" key="5">
    <source>
        <dbReference type="Proteomes" id="UP000284277"/>
    </source>
</evidence>
<dbReference type="PANTHER" id="PTHR37815:SF3">
    <property type="entry name" value="UPF0397 PROTEIN SPR0429"/>
    <property type="match status" value="1"/>
</dbReference>
<feature type="transmembrane region" description="Helical" evidence="3">
    <location>
        <begin position="106"/>
        <end position="127"/>
    </location>
</feature>
<keyword evidence="2 3" id="KW-1133">Transmembrane helix</keyword>
<dbReference type="RefSeq" id="WP_243117239.1">
    <property type="nucleotide sequence ID" value="NZ_MCIA01000030.1"/>
</dbReference>
<feature type="transmembrane region" description="Helical" evidence="3">
    <location>
        <begin position="147"/>
        <end position="165"/>
    </location>
</feature>
<feature type="transmembrane region" description="Helical" evidence="3">
    <location>
        <begin position="72"/>
        <end position="94"/>
    </location>
</feature>
<evidence type="ECO:0000256" key="2">
    <source>
        <dbReference type="ARBA" id="ARBA00022989"/>
    </source>
</evidence>